<dbReference type="Proteomes" id="UP000823990">
    <property type="component" value="Unassembled WGS sequence"/>
</dbReference>
<dbReference type="AlphaFoldDB" id="A0A9D1TS55"/>
<feature type="non-terminal residue" evidence="9">
    <location>
        <position position="1"/>
    </location>
</feature>
<dbReference type="InterPro" id="IPR001640">
    <property type="entry name" value="Lgt"/>
</dbReference>
<evidence type="ECO:0000256" key="1">
    <source>
        <dbReference type="ARBA" id="ARBA00007150"/>
    </source>
</evidence>
<keyword evidence="4 8" id="KW-0812">Transmembrane</keyword>
<keyword evidence="5 8" id="KW-1133">Transmembrane helix</keyword>
<feature type="transmembrane region" description="Helical" evidence="8">
    <location>
        <begin position="121"/>
        <end position="139"/>
    </location>
</feature>
<keyword evidence="2" id="KW-1003">Cell membrane</keyword>
<evidence type="ECO:0000256" key="2">
    <source>
        <dbReference type="ARBA" id="ARBA00022475"/>
    </source>
</evidence>
<feature type="transmembrane region" description="Helical" evidence="8">
    <location>
        <begin position="46"/>
        <end position="69"/>
    </location>
</feature>
<feature type="region of interest" description="Disordered" evidence="7">
    <location>
        <begin position="176"/>
        <end position="196"/>
    </location>
</feature>
<reference evidence="9" key="2">
    <citation type="submission" date="2021-04" db="EMBL/GenBank/DDBJ databases">
        <authorList>
            <person name="Gilroy R."/>
        </authorList>
    </citation>
    <scope>NUCLEOTIDE SEQUENCE</scope>
    <source>
        <strain evidence="9">12435</strain>
    </source>
</reference>
<protein>
    <submittedName>
        <fullName evidence="9">Prolipoprotein diacylglyceryl transferase</fullName>
    </submittedName>
</protein>
<comment type="caution">
    <text evidence="9">The sequence shown here is derived from an EMBL/GenBank/DDBJ whole genome shotgun (WGS) entry which is preliminary data.</text>
</comment>
<evidence type="ECO:0000256" key="3">
    <source>
        <dbReference type="ARBA" id="ARBA00022679"/>
    </source>
</evidence>
<sequence length="196" mass="21899">MLDVAAPLTLLGQCLGRFACYAGHCCYGITVEWNVFPFSYSYDGVTYHLGNPFIEAMCSFVGFVVLFSLSLSKKKSFNGCILSLYCIWYGVERCIIEQFRAPGQKLLLTGGYGEGFGMSQFTSLLIAAFGVIWIAQYIVRAKIAKKKLMIFVDKDKLSDEYFEYGKTIYAHPHVDEEGRPIKSDPVAAAETEEKGQ</sequence>
<organism evidence="9 10">
    <name type="scientific">Candidatus Protoclostridium stercorigallinarum</name>
    <dbReference type="NCBI Taxonomy" id="2838741"/>
    <lineage>
        <taxon>Bacteria</taxon>
        <taxon>Bacillati</taxon>
        <taxon>Bacillota</taxon>
        <taxon>Clostridia</taxon>
        <taxon>Candidatus Protoclostridium</taxon>
    </lineage>
</organism>
<dbReference type="PANTHER" id="PTHR30589:SF0">
    <property type="entry name" value="PHOSPHATIDYLGLYCEROL--PROLIPOPROTEIN DIACYLGLYCERYL TRANSFERASE"/>
    <property type="match status" value="1"/>
</dbReference>
<dbReference type="GO" id="GO:0008961">
    <property type="term" value="F:phosphatidylglycerol-prolipoprotein diacylglyceryl transferase activity"/>
    <property type="evidence" value="ECO:0007669"/>
    <property type="project" value="InterPro"/>
</dbReference>
<evidence type="ECO:0000256" key="7">
    <source>
        <dbReference type="SAM" id="MobiDB-lite"/>
    </source>
</evidence>
<dbReference type="PANTHER" id="PTHR30589">
    <property type="entry name" value="PROLIPOPROTEIN DIACYLGLYCERYL TRANSFERASE"/>
    <property type="match status" value="1"/>
</dbReference>
<evidence type="ECO:0000256" key="4">
    <source>
        <dbReference type="ARBA" id="ARBA00022692"/>
    </source>
</evidence>
<gene>
    <name evidence="9" type="ORF">H9892_02450</name>
</gene>
<name>A0A9D1TS55_9FIRM</name>
<reference evidence="9" key="1">
    <citation type="journal article" date="2021" name="PeerJ">
        <title>Extensive microbial diversity within the chicken gut microbiome revealed by metagenomics and culture.</title>
        <authorList>
            <person name="Gilroy R."/>
            <person name="Ravi A."/>
            <person name="Getino M."/>
            <person name="Pursley I."/>
            <person name="Horton D.L."/>
            <person name="Alikhan N.F."/>
            <person name="Baker D."/>
            <person name="Gharbi K."/>
            <person name="Hall N."/>
            <person name="Watson M."/>
            <person name="Adriaenssens E.M."/>
            <person name="Foster-Nyarko E."/>
            <person name="Jarju S."/>
            <person name="Secka A."/>
            <person name="Antonio M."/>
            <person name="Oren A."/>
            <person name="Chaudhuri R.R."/>
            <person name="La Ragione R."/>
            <person name="Hildebrand F."/>
            <person name="Pallen M.J."/>
        </authorList>
    </citation>
    <scope>NUCLEOTIDE SEQUENCE</scope>
    <source>
        <strain evidence="9">12435</strain>
    </source>
</reference>
<comment type="similarity">
    <text evidence="1">Belongs to the Lgt family.</text>
</comment>
<dbReference type="GO" id="GO:0005886">
    <property type="term" value="C:plasma membrane"/>
    <property type="evidence" value="ECO:0007669"/>
    <property type="project" value="InterPro"/>
</dbReference>
<evidence type="ECO:0000256" key="8">
    <source>
        <dbReference type="SAM" id="Phobius"/>
    </source>
</evidence>
<evidence type="ECO:0000313" key="10">
    <source>
        <dbReference type="Proteomes" id="UP000823990"/>
    </source>
</evidence>
<evidence type="ECO:0000256" key="6">
    <source>
        <dbReference type="ARBA" id="ARBA00023136"/>
    </source>
</evidence>
<proteinExistence type="inferred from homology"/>
<dbReference type="Pfam" id="PF01790">
    <property type="entry name" value="LGT"/>
    <property type="match status" value="1"/>
</dbReference>
<accession>A0A9D1TS55</accession>
<keyword evidence="6 8" id="KW-0472">Membrane</keyword>
<dbReference type="EMBL" id="DXHS01000043">
    <property type="protein sequence ID" value="HIW02181.1"/>
    <property type="molecule type" value="Genomic_DNA"/>
</dbReference>
<evidence type="ECO:0000313" key="9">
    <source>
        <dbReference type="EMBL" id="HIW02181.1"/>
    </source>
</evidence>
<dbReference type="GO" id="GO:0042158">
    <property type="term" value="P:lipoprotein biosynthetic process"/>
    <property type="evidence" value="ECO:0007669"/>
    <property type="project" value="InterPro"/>
</dbReference>
<keyword evidence="3 9" id="KW-0808">Transferase</keyword>
<evidence type="ECO:0000256" key="5">
    <source>
        <dbReference type="ARBA" id="ARBA00022989"/>
    </source>
</evidence>